<accession>B9FVV2</accession>
<dbReference type="EMBL" id="CM000144">
    <property type="protein sequence ID" value="EEE66689.1"/>
    <property type="molecule type" value="Genomic_DNA"/>
</dbReference>
<gene>
    <name evidence="1" type="ORF">OsJ_23344</name>
</gene>
<organism evidence="1">
    <name type="scientific">Oryza sativa subsp. japonica</name>
    <name type="common">Rice</name>
    <dbReference type="NCBI Taxonomy" id="39947"/>
    <lineage>
        <taxon>Eukaryota</taxon>
        <taxon>Viridiplantae</taxon>
        <taxon>Streptophyta</taxon>
        <taxon>Embryophyta</taxon>
        <taxon>Tracheophyta</taxon>
        <taxon>Spermatophyta</taxon>
        <taxon>Magnoliopsida</taxon>
        <taxon>Liliopsida</taxon>
        <taxon>Poales</taxon>
        <taxon>Poaceae</taxon>
        <taxon>BOP clade</taxon>
        <taxon>Oryzoideae</taxon>
        <taxon>Oryzeae</taxon>
        <taxon>Oryzinae</taxon>
        <taxon>Oryza</taxon>
        <taxon>Oryza sativa</taxon>
    </lineage>
</organism>
<name>B9FVV2_ORYSJ</name>
<sequence length="86" mass="8841">MAAAAAPLADDGDGIVDRDMWLACAAPNSGRLPAVGSVVFYFVDGHAAQFCQFPAPLLEQLAVPGPPASSSVRVAAVRLRADAPHQ</sequence>
<protein>
    <submittedName>
        <fullName evidence="1">Uncharacterized protein</fullName>
    </submittedName>
</protein>
<reference evidence="1" key="1">
    <citation type="journal article" date="2005" name="PLoS Biol.">
        <title>The genomes of Oryza sativa: a history of duplications.</title>
        <authorList>
            <person name="Yu J."/>
            <person name="Wang J."/>
            <person name="Lin W."/>
            <person name="Li S."/>
            <person name="Li H."/>
            <person name="Zhou J."/>
            <person name="Ni P."/>
            <person name="Dong W."/>
            <person name="Hu S."/>
            <person name="Zeng C."/>
            <person name="Zhang J."/>
            <person name="Zhang Y."/>
            <person name="Li R."/>
            <person name="Xu Z."/>
            <person name="Li S."/>
            <person name="Li X."/>
            <person name="Zheng H."/>
            <person name="Cong L."/>
            <person name="Lin L."/>
            <person name="Yin J."/>
            <person name="Geng J."/>
            <person name="Li G."/>
            <person name="Shi J."/>
            <person name="Liu J."/>
            <person name="Lv H."/>
            <person name="Li J."/>
            <person name="Wang J."/>
            <person name="Deng Y."/>
            <person name="Ran L."/>
            <person name="Shi X."/>
            <person name="Wang X."/>
            <person name="Wu Q."/>
            <person name="Li C."/>
            <person name="Ren X."/>
            <person name="Wang J."/>
            <person name="Wang X."/>
            <person name="Li D."/>
            <person name="Liu D."/>
            <person name="Zhang X."/>
            <person name="Ji Z."/>
            <person name="Zhao W."/>
            <person name="Sun Y."/>
            <person name="Zhang Z."/>
            <person name="Bao J."/>
            <person name="Han Y."/>
            <person name="Dong L."/>
            <person name="Ji J."/>
            <person name="Chen P."/>
            <person name="Wu S."/>
            <person name="Liu J."/>
            <person name="Xiao Y."/>
            <person name="Bu D."/>
            <person name="Tan J."/>
            <person name="Yang L."/>
            <person name="Ye C."/>
            <person name="Zhang J."/>
            <person name="Xu J."/>
            <person name="Zhou Y."/>
            <person name="Yu Y."/>
            <person name="Zhang B."/>
            <person name="Zhuang S."/>
            <person name="Wei H."/>
            <person name="Liu B."/>
            <person name="Lei M."/>
            <person name="Yu H."/>
            <person name="Li Y."/>
            <person name="Xu H."/>
            <person name="Wei S."/>
            <person name="He X."/>
            <person name="Fang L."/>
            <person name="Zhang Z."/>
            <person name="Zhang Y."/>
            <person name="Huang X."/>
            <person name="Su Z."/>
            <person name="Tong W."/>
            <person name="Li J."/>
            <person name="Tong Z."/>
            <person name="Li S."/>
            <person name="Ye J."/>
            <person name="Wang L."/>
            <person name="Fang L."/>
            <person name="Lei T."/>
            <person name="Chen C."/>
            <person name="Chen H."/>
            <person name="Xu Z."/>
            <person name="Li H."/>
            <person name="Huang H."/>
            <person name="Zhang F."/>
            <person name="Xu H."/>
            <person name="Li N."/>
            <person name="Zhao C."/>
            <person name="Li S."/>
            <person name="Dong L."/>
            <person name="Huang Y."/>
            <person name="Li L."/>
            <person name="Xi Y."/>
            <person name="Qi Q."/>
            <person name="Li W."/>
            <person name="Zhang B."/>
            <person name="Hu W."/>
            <person name="Zhang Y."/>
            <person name="Tian X."/>
            <person name="Jiao Y."/>
            <person name="Liang X."/>
            <person name="Jin J."/>
            <person name="Gao L."/>
            <person name="Zheng W."/>
            <person name="Hao B."/>
            <person name="Liu S."/>
            <person name="Wang W."/>
            <person name="Yuan L."/>
            <person name="Cao M."/>
            <person name="McDermott J."/>
            <person name="Samudrala R."/>
            <person name="Wang J."/>
            <person name="Wong G.K."/>
            <person name="Yang H."/>
        </authorList>
    </citation>
    <scope>NUCLEOTIDE SEQUENCE [LARGE SCALE GENOMIC DNA]</scope>
</reference>
<evidence type="ECO:0000313" key="1">
    <source>
        <dbReference type="EMBL" id="EEE66689.1"/>
    </source>
</evidence>
<dbReference type="Proteomes" id="UP000007752">
    <property type="component" value="Chromosome 7"/>
</dbReference>
<proteinExistence type="predicted"/>
<reference evidence="1" key="2">
    <citation type="submission" date="2008-12" db="EMBL/GenBank/DDBJ databases">
        <title>Improved gene annotation of the rice (Oryza sativa) genomes.</title>
        <authorList>
            <person name="Wang J."/>
            <person name="Li R."/>
            <person name="Fan W."/>
            <person name="Huang Q."/>
            <person name="Zhang J."/>
            <person name="Zhou Y."/>
            <person name="Hu Y."/>
            <person name="Zi S."/>
            <person name="Li J."/>
            <person name="Ni P."/>
            <person name="Zheng H."/>
            <person name="Zhang Y."/>
            <person name="Zhao M."/>
            <person name="Hao Q."/>
            <person name="McDermott J."/>
            <person name="Samudrala R."/>
            <person name="Kristiansen K."/>
            <person name="Wong G.K.-S."/>
        </authorList>
    </citation>
    <scope>NUCLEOTIDE SEQUENCE</scope>
</reference>
<dbReference type="AlphaFoldDB" id="B9FVV2"/>